<protein>
    <submittedName>
        <fullName evidence="1">SFRICE_000427</fullName>
    </submittedName>
</protein>
<evidence type="ECO:0000313" key="1">
    <source>
        <dbReference type="EMBL" id="SOQ49266.1"/>
    </source>
</evidence>
<accession>A0A2H1W8J7</accession>
<gene>
    <name evidence="1" type="ORF">SFRICE_000427</name>
</gene>
<proteinExistence type="predicted"/>
<name>A0A2H1W8J7_SPOFR</name>
<reference evidence="1" key="1">
    <citation type="submission" date="2016-07" db="EMBL/GenBank/DDBJ databases">
        <authorList>
            <person name="Bretaudeau A."/>
        </authorList>
    </citation>
    <scope>NUCLEOTIDE SEQUENCE</scope>
    <source>
        <strain evidence="1">Rice</strain>
        <tissue evidence="1">Whole body</tissue>
    </source>
</reference>
<organism evidence="1">
    <name type="scientific">Spodoptera frugiperda</name>
    <name type="common">Fall armyworm</name>
    <dbReference type="NCBI Taxonomy" id="7108"/>
    <lineage>
        <taxon>Eukaryota</taxon>
        <taxon>Metazoa</taxon>
        <taxon>Ecdysozoa</taxon>
        <taxon>Arthropoda</taxon>
        <taxon>Hexapoda</taxon>
        <taxon>Insecta</taxon>
        <taxon>Pterygota</taxon>
        <taxon>Neoptera</taxon>
        <taxon>Endopterygota</taxon>
        <taxon>Lepidoptera</taxon>
        <taxon>Glossata</taxon>
        <taxon>Ditrysia</taxon>
        <taxon>Noctuoidea</taxon>
        <taxon>Noctuidae</taxon>
        <taxon>Amphipyrinae</taxon>
        <taxon>Spodoptera</taxon>
    </lineage>
</organism>
<sequence>MNDCLGSHNRNNLLDFSRGSSSEESYTVVTSSWTRDVDADGSCVSVLLTLLEAFLDGVSSDVDNGWASIIGKVIREAATLVTAGPTCLFTSSGTSLVRFAQALAASAHSVIALSFASSIGATQNNKIWWGEALAAAFSED</sequence>
<dbReference type="AlphaFoldDB" id="A0A2H1W8J7"/>
<dbReference type="EMBL" id="ODYU01006952">
    <property type="protein sequence ID" value="SOQ49266.1"/>
    <property type="molecule type" value="Genomic_DNA"/>
</dbReference>